<dbReference type="InterPro" id="IPR013406">
    <property type="entry name" value="CHP02574_addiction_mod"/>
</dbReference>
<proteinExistence type="predicted"/>
<keyword evidence="2" id="KW-1185">Reference proteome</keyword>
<accession>A0A2R3IVU0</accession>
<evidence type="ECO:0000313" key="1">
    <source>
        <dbReference type="EMBL" id="AVK05963.1"/>
    </source>
</evidence>
<gene>
    <name evidence="1" type="ORF">CSB93_2994</name>
</gene>
<dbReference type="Proteomes" id="UP000238390">
    <property type="component" value="Chromosome"/>
</dbReference>
<dbReference type="AlphaFoldDB" id="A0A2R3IVU0"/>
<sequence>MARIDPVLVGEIRRLPISRRLELVEALLESLERADPEVERQGLRVAEERLAAYRAGATDALPLAEVLKR</sequence>
<protein>
    <submittedName>
        <fullName evidence="1">Addiction module component family protein</fullName>
    </submittedName>
</protein>
<organism evidence="1 2">
    <name type="scientific">Pseudomonas paraeruginosa</name>
    <dbReference type="NCBI Taxonomy" id="2994495"/>
    <lineage>
        <taxon>Bacteria</taxon>
        <taxon>Pseudomonadati</taxon>
        <taxon>Pseudomonadota</taxon>
        <taxon>Gammaproteobacteria</taxon>
        <taxon>Pseudomonadales</taxon>
        <taxon>Pseudomonadaceae</taxon>
        <taxon>Pseudomonas</taxon>
    </lineage>
</organism>
<dbReference type="EMBL" id="CP027169">
    <property type="protein sequence ID" value="AVK05963.1"/>
    <property type="molecule type" value="Genomic_DNA"/>
</dbReference>
<dbReference type="RefSeq" id="WP_034082010.1">
    <property type="nucleotide sequence ID" value="NZ_CP027169.1"/>
</dbReference>
<evidence type="ECO:0000313" key="2">
    <source>
        <dbReference type="Proteomes" id="UP000238390"/>
    </source>
</evidence>
<reference evidence="1 2" key="1">
    <citation type="submission" date="2018-02" db="EMBL/GenBank/DDBJ databases">
        <title>FDA/CDC Antimicrobial Resistant Isolate Bank Genome Sequencing.</title>
        <authorList>
            <person name="Benahmed F.H."/>
            <person name="Lutgring J.D."/>
            <person name="Yoo B."/>
            <person name="Machado M."/>
            <person name="Brown A."/>
            <person name="McAllister G."/>
            <person name="Perry A."/>
            <person name="Halpin A.L."/>
            <person name="Vavikolanu K."/>
            <person name="Ott S."/>
            <person name="Zhao X."/>
            <person name="Tallon L.J."/>
            <person name="Sadzewicz L."/>
            <person name="Aluvathingal J."/>
            <person name="Nadendla S."/>
            <person name="Voskania-kordi A."/>
            <person name="Simonyan V."/>
            <person name="Patel J."/>
            <person name="Shawar R.M."/>
        </authorList>
    </citation>
    <scope>NUCLEOTIDE SEQUENCE [LARGE SCALE GENOMIC DNA]</scope>
    <source>
        <strain evidence="1 2">AR_0356</strain>
    </source>
</reference>
<name>A0A2R3IVU0_9PSED</name>
<dbReference type="Pfam" id="PF09720">
    <property type="entry name" value="Unstab_antitox"/>
    <property type="match status" value="1"/>
</dbReference>